<dbReference type="SUPFAM" id="SSF55781">
    <property type="entry name" value="GAF domain-like"/>
    <property type="match status" value="1"/>
</dbReference>
<keyword evidence="10" id="KW-0598">Phosphotransferase system</keyword>
<organism evidence="15">
    <name type="scientific">uncultured Alphaproteobacteria bacterium</name>
    <dbReference type="NCBI Taxonomy" id="91750"/>
    <lineage>
        <taxon>Bacteria</taxon>
        <taxon>Pseudomonadati</taxon>
        <taxon>Pseudomonadota</taxon>
        <taxon>Alphaproteobacteria</taxon>
        <taxon>environmental samples</taxon>
    </lineage>
</organism>
<evidence type="ECO:0000256" key="8">
    <source>
        <dbReference type="ARBA" id="ARBA00022597"/>
    </source>
</evidence>
<dbReference type="SUPFAM" id="SSF47831">
    <property type="entry name" value="Enzyme I of the PEP:sugar phosphotransferase system HPr-binding (sub)domain"/>
    <property type="match status" value="1"/>
</dbReference>
<gene>
    <name evidence="15" type="ORF">KL86APRO_10183</name>
</gene>
<comment type="cofactor">
    <cofactor evidence="2">
        <name>Mg(2+)</name>
        <dbReference type="ChEBI" id="CHEBI:18420"/>
    </cofactor>
</comment>
<dbReference type="GO" id="GO:0016301">
    <property type="term" value="F:kinase activity"/>
    <property type="evidence" value="ECO:0007669"/>
    <property type="project" value="UniProtKB-KW"/>
</dbReference>
<dbReference type="InterPro" id="IPR008279">
    <property type="entry name" value="PEP-util_enz_mobile_dom"/>
</dbReference>
<dbReference type="EC" id="2.7.3.9" evidence="5"/>
<dbReference type="NCBIfam" id="TIGR01417">
    <property type="entry name" value="PTS_I_fam"/>
    <property type="match status" value="1"/>
</dbReference>
<protein>
    <recommendedName>
        <fullName evidence="5">phosphoenolpyruvate--protein phosphotransferase</fullName>
        <ecNumber evidence="5">2.7.3.9</ecNumber>
    </recommendedName>
</protein>
<evidence type="ECO:0000256" key="9">
    <source>
        <dbReference type="ARBA" id="ARBA00022679"/>
    </source>
</evidence>
<evidence type="ECO:0000256" key="10">
    <source>
        <dbReference type="ARBA" id="ARBA00022683"/>
    </source>
</evidence>
<dbReference type="GO" id="GO:0009401">
    <property type="term" value="P:phosphoenolpyruvate-dependent sugar phosphotransferase system"/>
    <property type="evidence" value="ECO:0007669"/>
    <property type="project" value="UniProtKB-KW"/>
</dbReference>
<evidence type="ECO:0000256" key="2">
    <source>
        <dbReference type="ARBA" id="ARBA00001946"/>
    </source>
</evidence>
<dbReference type="InterPro" id="IPR006318">
    <property type="entry name" value="PTS_EI-like"/>
</dbReference>
<dbReference type="InterPro" id="IPR050499">
    <property type="entry name" value="PEP-utilizing_PTS_enzyme"/>
</dbReference>
<dbReference type="InterPro" id="IPR003018">
    <property type="entry name" value="GAF"/>
</dbReference>
<dbReference type="GO" id="GO:0008965">
    <property type="term" value="F:phosphoenolpyruvate-protein phosphotransferase activity"/>
    <property type="evidence" value="ECO:0007669"/>
    <property type="project" value="UniProtKB-EC"/>
</dbReference>
<keyword evidence="6" id="KW-0813">Transport</keyword>
<dbReference type="Pfam" id="PF05524">
    <property type="entry name" value="PEP-utilisers_N"/>
    <property type="match status" value="1"/>
</dbReference>
<dbReference type="InterPro" id="IPR036637">
    <property type="entry name" value="Phosphohistidine_dom_sf"/>
</dbReference>
<dbReference type="InterPro" id="IPR040442">
    <property type="entry name" value="Pyrv_kinase-like_dom_sf"/>
</dbReference>
<dbReference type="SUPFAM" id="SSF51621">
    <property type="entry name" value="Phosphoenolpyruvate/pyruvate domain"/>
    <property type="match status" value="1"/>
</dbReference>
<dbReference type="InterPro" id="IPR036618">
    <property type="entry name" value="PtsI_HPr-bd_sf"/>
</dbReference>
<comment type="catalytic activity">
    <reaction evidence="1">
        <text>L-histidyl-[protein] + phosphoenolpyruvate = N(pros)-phospho-L-histidyl-[protein] + pyruvate</text>
        <dbReference type="Rhea" id="RHEA:23880"/>
        <dbReference type="Rhea" id="RHEA-COMP:9745"/>
        <dbReference type="Rhea" id="RHEA-COMP:9746"/>
        <dbReference type="ChEBI" id="CHEBI:15361"/>
        <dbReference type="ChEBI" id="CHEBI:29979"/>
        <dbReference type="ChEBI" id="CHEBI:58702"/>
        <dbReference type="ChEBI" id="CHEBI:64837"/>
        <dbReference type="EC" id="2.7.3.9"/>
    </reaction>
</comment>
<dbReference type="InterPro" id="IPR015813">
    <property type="entry name" value="Pyrv/PenolPyrv_kinase-like_dom"/>
</dbReference>
<dbReference type="GO" id="GO:0046872">
    <property type="term" value="F:metal ion binding"/>
    <property type="evidence" value="ECO:0007669"/>
    <property type="project" value="UniProtKB-KW"/>
</dbReference>
<dbReference type="PANTHER" id="PTHR46244:SF6">
    <property type="entry name" value="PHOSPHOENOLPYRUVATE-PROTEIN PHOSPHOTRANSFERASE"/>
    <property type="match status" value="1"/>
</dbReference>
<dbReference type="GO" id="GO:0005737">
    <property type="term" value="C:cytoplasm"/>
    <property type="evidence" value="ECO:0007669"/>
    <property type="project" value="UniProtKB-SubCell"/>
</dbReference>
<dbReference type="SMART" id="SM00065">
    <property type="entry name" value="GAF"/>
    <property type="match status" value="1"/>
</dbReference>
<keyword evidence="11" id="KW-0479">Metal-binding</keyword>
<keyword evidence="8" id="KW-0762">Sugar transport</keyword>
<reference evidence="15" key="1">
    <citation type="submission" date="2016-04" db="EMBL/GenBank/DDBJ databases">
        <authorList>
            <person name="Evans L.H."/>
            <person name="Alamgir A."/>
            <person name="Owens N."/>
            <person name="Weber N.D."/>
            <person name="Virtaneva K."/>
            <person name="Barbian K."/>
            <person name="Babar A."/>
            <person name="Rosenke K."/>
        </authorList>
    </citation>
    <scope>NUCLEOTIDE SEQUENCE</scope>
    <source>
        <strain evidence="15">86</strain>
    </source>
</reference>
<evidence type="ECO:0000259" key="14">
    <source>
        <dbReference type="SMART" id="SM00065"/>
    </source>
</evidence>
<dbReference type="PROSITE" id="PS00742">
    <property type="entry name" value="PEP_ENZYMES_2"/>
    <property type="match status" value="1"/>
</dbReference>
<dbReference type="EMBL" id="FLUO01000001">
    <property type="protein sequence ID" value="SBV91889.1"/>
    <property type="molecule type" value="Genomic_DNA"/>
</dbReference>
<evidence type="ECO:0000256" key="1">
    <source>
        <dbReference type="ARBA" id="ARBA00000683"/>
    </source>
</evidence>
<comment type="subcellular location">
    <subcellularLocation>
        <location evidence="3">Cytoplasm</location>
    </subcellularLocation>
</comment>
<dbReference type="InterPro" id="IPR000121">
    <property type="entry name" value="PEP_util_C"/>
</dbReference>
<evidence type="ECO:0000256" key="12">
    <source>
        <dbReference type="ARBA" id="ARBA00022777"/>
    </source>
</evidence>
<evidence type="ECO:0000256" key="5">
    <source>
        <dbReference type="ARBA" id="ARBA00012232"/>
    </source>
</evidence>
<dbReference type="PANTHER" id="PTHR46244">
    <property type="entry name" value="PHOSPHOENOLPYRUVATE-PROTEIN PHOSPHOTRANSFERASE"/>
    <property type="match status" value="1"/>
</dbReference>
<name>A0A212IXH5_9PROT</name>
<dbReference type="InterPro" id="IPR008731">
    <property type="entry name" value="PTS_EIN"/>
</dbReference>
<evidence type="ECO:0000256" key="13">
    <source>
        <dbReference type="ARBA" id="ARBA00022842"/>
    </source>
</evidence>
<dbReference type="Gene3D" id="3.50.30.10">
    <property type="entry name" value="Phosphohistidine domain"/>
    <property type="match status" value="1"/>
</dbReference>
<evidence type="ECO:0000256" key="11">
    <source>
        <dbReference type="ARBA" id="ARBA00022723"/>
    </source>
</evidence>
<keyword evidence="12" id="KW-0418">Kinase</keyword>
<dbReference type="InterPro" id="IPR029016">
    <property type="entry name" value="GAF-like_dom_sf"/>
</dbReference>
<evidence type="ECO:0000313" key="15">
    <source>
        <dbReference type="EMBL" id="SBV91889.1"/>
    </source>
</evidence>
<sequence length="754" mass="82707">MPADAAVVSRRLLGRIRDVMAKPGLPEDRLNVIVRCIAEEMQAAVCSCYVMRAGEVLELFATEGLRKTAVHMTRLRVGEGLVGFIAAHPRALALEDAWSHPNFAYRPETGEEPYRSFLGVPIVRTARVAGVLVVQTTEARPFAPEETEALETVAMVLAELLTAGNLIDRREQIPVDGNALVPLRINGLKLSPGLGVGVAYLHRKVPFVKHMVGEDPEAEARRFDEALERMHLALDEMLAAEEIGKSEYRDILEAYRMFAADRGWIERIRTHISGGLSAEAAVQRAQEENRARMQAVVDPYIRERLHDLEDLTDRLMLHLMGHDPMERKAMPEHAILVARTLGPADLLDYDLARLRGVVLEEGSPSMHVAIIARALNVPMVARVPEVVGTIGAGDPVIVDGDNGSVFIRPSEDVAATFVATVKMRLEKQRAYATLRDLPARTKDGHLVELHMNAGLLADLPMLDEVNADGIGLYRTELPFMVRADAPDVDVQTTLYRAVIDAAAGRPVCFRTLDVGGDKMLPYWQNAGEENPAMGWRSIRITLDHPAIMRHQLRALIRAAGGRPLHVMFPMIAEVAEFDAARRILDLELARAERRGEPLPSALRVGCMLEVPSLAFQLPQLLARVDFVSVGSNDLAQFLFARDRGNQRISERYDLLSPPFLAALDTIRAACDAAEVPVSLCGEMAASPLDAMALVGLGYRKLSVNGPAVGPVKAAVLSMHAEDTGRVVRRLIRGSARSVRTALAGYARDHAVQIP</sequence>
<evidence type="ECO:0000256" key="4">
    <source>
        <dbReference type="ARBA" id="ARBA00007837"/>
    </source>
</evidence>
<dbReference type="AlphaFoldDB" id="A0A212IXH5"/>
<feature type="domain" description="GAF" evidence="14">
    <location>
        <begin position="25"/>
        <end position="171"/>
    </location>
</feature>
<dbReference type="Pfam" id="PF00391">
    <property type="entry name" value="PEP-utilizers"/>
    <property type="match status" value="1"/>
</dbReference>
<accession>A0A212IXH5</accession>
<dbReference type="SUPFAM" id="SSF52009">
    <property type="entry name" value="Phosphohistidine domain"/>
    <property type="match status" value="1"/>
</dbReference>
<keyword evidence="7" id="KW-0963">Cytoplasm</keyword>
<dbReference type="Pfam" id="PF01590">
    <property type="entry name" value="GAF"/>
    <property type="match status" value="1"/>
</dbReference>
<keyword evidence="13" id="KW-0460">Magnesium</keyword>
<comment type="similarity">
    <text evidence="4">Belongs to the PEP-utilizing enzyme family.</text>
</comment>
<dbReference type="PRINTS" id="PR01736">
    <property type="entry name" value="PHPHTRNFRASE"/>
</dbReference>
<evidence type="ECO:0000256" key="7">
    <source>
        <dbReference type="ARBA" id="ARBA00022490"/>
    </source>
</evidence>
<dbReference type="Gene3D" id="1.10.274.10">
    <property type="entry name" value="PtsI, HPr-binding domain"/>
    <property type="match status" value="1"/>
</dbReference>
<dbReference type="Pfam" id="PF02896">
    <property type="entry name" value="PEP-utilizers_C"/>
    <property type="match status" value="1"/>
</dbReference>
<keyword evidence="9" id="KW-0808">Transferase</keyword>
<proteinExistence type="inferred from homology"/>
<dbReference type="Gene3D" id="3.20.20.60">
    <property type="entry name" value="Phosphoenolpyruvate-binding domains"/>
    <property type="match status" value="1"/>
</dbReference>
<dbReference type="Gene3D" id="3.30.450.40">
    <property type="match status" value="1"/>
</dbReference>
<dbReference type="InterPro" id="IPR023151">
    <property type="entry name" value="PEP_util_CS"/>
</dbReference>
<evidence type="ECO:0000256" key="3">
    <source>
        <dbReference type="ARBA" id="ARBA00004496"/>
    </source>
</evidence>
<evidence type="ECO:0000256" key="6">
    <source>
        <dbReference type="ARBA" id="ARBA00022448"/>
    </source>
</evidence>